<dbReference type="InterPro" id="IPR036020">
    <property type="entry name" value="WW_dom_sf"/>
</dbReference>
<feature type="compositionally biased region" description="Basic and acidic residues" evidence="10">
    <location>
        <begin position="572"/>
        <end position="581"/>
    </location>
</feature>
<keyword evidence="7" id="KW-0539">Nucleus</keyword>
<dbReference type="EMBL" id="QZWG01000007">
    <property type="protein sequence ID" value="RZC04376.1"/>
    <property type="molecule type" value="Genomic_DNA"/>
</dbReference>
<name>A0A445K0V5_GLYSO</name>
<feature type="region of interest" description="Disordered" evidence="10">
    <location>
        <begin position="257"/>
        <end position="285"/>
    </location>
</feature>
<accession>A0A445K0V5</accession>
<dbReference type="PANTHER" id="PTHR24012">
    <property type="entry name" value="RNA BINDING PROTEIN"/>
    <property type="match status" value="1"/>
</dbReference>
<dbReference type="PROSITE" id="PS01159">
    <property type="entry name" value="WW_DOMAIN_1"/>
    <property type="match status" value="1"/>
</dbReference>
<dbReference type="Pfam" id="PF00397">
    <property type="entry name" value="WW"/>
    <property type="match status" value="1"/>
</dbReference>
<feature type="compositionally biased region" description="Polar residues" evidence="10">
    <location>
        <begin position="487"/>
        <end position="501"/>
    </location>
</feature>
<dbReference type="GO" id="GO:0005634">
    <property type="term" value="C:nucleus"/>
    <property type="evidence" value="ECO:0007669"/>
    <property type="project" value="UniProtKB-SubCell"/>
</dbReference>
<dbReference type="GO" id="GO:0009908">
    <property type="term" value="P:flower development"/>
    <property type="evidence" value="ECO:0007669"/>
    <property type="project" value="UniProtKB-KW"/>
</dbReference>
<dbReference type="AlphaFoldDB" id="A0A445K0V5"/>
<feature type="region of interest" description="Disordered" evidence="10">
    <location>
        <begin position="365"/>
        <end position="456"/>
    </location>
</feature>
<keyword evidence="2" id="KW-0217">Developmental protein</keyword>
<evidence type="ECO:0000256" key="9">
    <source>
        <dbReference type="PROSITE-ProRule" id="PRU00176"/>
    </source>
</evidence>
<feature type="domain" description="RRM" evidence="12">
    <location>
        <begin position="86"/>
        <end position="167"/>
    </location>
</feature>
<keyword evidence="14" id="KW-1185">Reference proteome</keyword>
<dbReference type="GO" id="GO:0030154">
    <property type="term" value="P:cell differentiation"/>
    <property type="evidence" value="ECO:0007669"/>
    <property type="project" value="UniProtKB-KW"/>
</dbReference>
<feature type="domain" description="RRM" evidence="12">
    <location>
        <begin position="177"/>
        <end position="257"/>
    </location>
</feature>
<keyword evidence="3" id="KW-0677">Repeat</keyword>
<reference evidence="13 14" key="1">
    <citation type="submission" date="2018-09" db="EMBL/GenBank/DDBJ databases">
        <title>A high-quality reference genome of wild soybean provides a powerful tool to mine soybean genomes.</title>
        <authorList>
            <person name="Xie M."/>
            <person name="Chung C.Y.L."/>
            <person name="Li M.-W."/>
            <person name="Wong F.-L."/>
            <person name="Chan T.-F."/>
            <person name="Lam H.-M."/>
        </authorList>
    </citation>
    <scope>NUCLEOTIDE SEQUENCE [LARGE SCALE GENOMIC DNA]</scope>
    <source>
        <strain evidence="14">cv. W05</strain>
        <tissue evidence="13">Hypocotyl of etiolated seedlings</tissue>
    </source>
</reference>
<comment type="caution">
    <text evidence="13">The sequence shown here is derived from an EMBL/GenBank/DDBJ whole genome shotgun (WGS) entry which is preliminary data.</text>
</comment>
<evidence type="ECO:0000256" key="4">
    <source>
        <dbReference type="ARBA" id="ARBA00022782"/>
    </source>
</evidence>
<dbReference type="GO" id="GO:0003723">
    <property type="term" value="F:RNA binding"/>
    <property type="evidence" value="ECO:0007669"/>
    <property type="project" value="UniProtKB-UniRule"/>
</dbReference>
<dbReference type="Gene3D" id="2.20.70.10">
    <property type="match status" value="1"/>
</dbReference>
<dbReference type="FunFam" id="3.30.70.330:FF:000374">
    <property type="entry name" value="Flowering time control protein FCA"/>
    <property type="match status" value="1"/>
</dbReference>
<evidence type="ECO:0000313" key="13">
    <source>
        <dbReference type="EMBL" id="RZC04376.1"/>
    </source>
</evidence>
<dbReference type="PROSITE" id="PS50020">
    <property type="entry name" value="WW_DOMAIN_2"/>
    <property type="match status" value="1"/>
</dbReference>
<feature type="region of interest" description="Disordered" evidence="10">
    <location>
        <begin position="1"/>
        <end position="80"/>
    </location>
</feature>
<evidence type="ECO:0000256" key="8">
    <source>
        <dbReference type="ARBA" id="ARBA00071861"/>
    </source>
</evidence>
<sequence>MSYHSARRSPGGFRSGAAPHHRAFDSPPRRSPGRGGGFRPMGGEGPGEFGFNGHQAPPPLAGQKRGFPFSGRGGGSPDHLDGGNFAKLFVGSVPRTATEEDIRPLFEEHGNVIEVALIKDKKTGQHQGCCFIKYATSEEADQAIRALHNQHTLPGGVGPIQVRYADGERERLGAVEYKLFVGSLNKQATVKEVEEIFSKYGRVEDVYLMRDEKKQSRGCGFVKYSHRDMALAAINALNGIYTMRGCEQPLIVRFADPKRPRQGDSRGLAFGGPGFGPRFDAPGTRHPSNITDPMGDRMPPSNAWHPLHPPNMGPSSNAGFHGMGSPLLPRSGDMALPTDAGGPMTSLGGPIDGRFQVQSIPMSQQNFNQPMPQIPPVNQQISPLQKPVQSSQELPPSHQLYPQAPVPYPQTSLRQHGQPQLSLSAGPLPSQKIHGQQQPLQQSPSPLAQMLSQQTQTLQASFHSSQQAFSQLQQQLQMMQPSSQALTLQQNAEANKKQSQWAGPGPVAQTVASTLAAAPAADVPSSTPANSALPAINQNMALVKCNWTEHISPEGFKYYYNSVTGESRWEKPEELTLHEQQKQQQRPSVQQSQTQSQPSILPAQQVPQIQQVQPQSHLQGQVLHQQQIQQPSLSSLFQAYGVTGPQNVQEVGYKQLQASVISAGDPGRYSQGIHSTQELMWKNKPAGV</sequence>
<dbReference type="InterPro" id="IPR035979">
    <property type="entry name" value="RBD_domain_sf"/>
</dbReference>
<dbReference type="FunFam" id="3.30.70.330:FF:000332">
    <property type="entry name" value="flowering time control protein FCA isoform X2"/>
    <property type="match status" value="1"/>
</dbReference>
<evidence type="ECO:0000256" key="2">
    <source>
        <dbReference type="ARBA" id="ARBA00022473"/>
    </source>
</evidence>
<feature type="compositionally biased region" description="Low complexity" evidence="10">
    <location>
        <begin position="436"/>
        <end position="456"/>
    </location>
</feature>
<dbReference type="PROSITE" id="PS50102">
    <property type="entry name" value="RRM"/>
    <property type="match status" value="2"/>
</dbReference>
<proteinExistence type="predicted"/>
<dbReference type="SMART" id="SM00360">
    <property type="entry name" value="RRM"/>
    <property type="match status" value="2"/>
</dbReference>
<keyword evidence="4" id="KW-0221">Differentiation</keyword>
<feature type="region of interest" description="Disordered" evidence="10">
    <location>
        <begin position="484"/>
        <end position="505"/>
    </location>
</feature>
<dbReference type="Pfam" id="PF00076">
    <property type="entry name" value="RRM_1"/>
    <property type="match status" value="2"/>
</dbReference>
<dbReference type="Proteomes" id="UP000289340">
    <property type="component" value="Chromosome 7"/>
</dbReference>
<dbReference type="SMART" id="SM00456">
    <property type="entry name" value="WW"/>
    <property type="match status" value="1"/>
</dbReference>
<comment type="subcellular location">
    <subcellularLocation>
        <location evidence="1">Nucleus</location>
    </subcellularLocation>
</comment>
<protein>
    <recommendedName>
        <fullName evidence="8">Flowering time control protein FCA</fullName>
    </recommendedName>
</protein>
<dbReference type="SUPFAM" id="SSF51045">
    <property type="entry name" value="WW domain"/>
    <property type="match status" value="1"/>
</dbReference>
<evidence type="ECO:0000256" key="3">
    <source>
        <dbReference type="ARBA" id="ARBA00022737"/>
    </source>
</evidence>
<feature type="compositionally biased region" description="Polar residues" evidence="10">
    <location>
        <begin position="365"/>
        <end position="394"/>
    </location>
</feature>
<gene>
    <name evidence="13" type="ORF">D0Y65_018804</name>
</gene>
<feature type="compositionally biased region" description="Gly residues" evidence="10">
    <location>
        <begin position="33"/>
        <end position="50"/>
    </location>
</feature>
<evidence type="ECO:0000313" key="14">
    <source>
        <dbReference type="Proteomes" id="UP000289340"/>
    </source>
</evidence>
<evidence type="ECO:0000256" key="1">
    <source>
        <dbReference type="ARBA" id="ARBA00004123"/>
    </source>
</evidence>
<evidence type="ECO:0000256" key="6">
    <source>
        <dbReference type="ARBA" id="ARBA00023089"/>
    </source>
</evidence>
<evidence type="ECO:0000259" key="11">
    <source>
        <dbReference type="PROSITE" id="PS50020"/>
    </source>
</evidence>
<keyword evidence="5 9" id="KW-0694">RNA-binding</keyword>
<evidence type="ECO:0000256" key="5">
    <source>
        <dbReference type="ARBA" id="ARBA00022884"/>
    </source>
</evidence>
<evidence type="ECO:0000256" key="10">
    <source>
        <dbReference type="SAM" id="MobiDB-lite"/>
    </source>
</evidence>
<evidence type="ECO:0000256" key="7">
    <source>
        <dbReference type="ARBA" id="ARBA00023242"/>
    </source>
</evidence>
<dbReference type="SUPFAM" id="SSF54928">
    <property type="entry name" value="RNA-binding domain, RBD"/>
    <property type="match status" value="2"/>
</dbReference>
<evidence type="ECO:0000259" key="12">
    <source>
        <dbReference type="PROSITE" id="PS50102"/>
    </source>
</evidence>
<feature type="compositionally biased region" description="Low complexity" evidence="10">
    <location>
        <begin position="582"/>
        <end position="612"/>
    </location>
</feature>
<organism evidence="13 14">
    <name type="scientific">Glycine soja</name>
    <name type="common">Wild soybean</name>
    <dbReference type="NCBI Taxonomy" id="3848"/>
    <lineage>
        <taxon>Eukaryota</taxon>
        <taxon>Viridiplantae</taxon>
        <taxon>Streptophyta</taxon>
        <taxon>Embryophyta</taxon>
        <taxon>Tracheophyta</taxon>
        <taxon>Spermatophyta</taxon>
        <taxon>Magnoliopsida</taxon>
        <taxon>eudicotyledons</taxon>
        <taxon>Gunneridae</taxon>
        <taxon>Pentapetalae</taxon>
        <taxon>rosids</taxon>
        <taxon>fabids</taxon>
        <taxon>Fabales</taxon>
        <taxon>Fabaceae</taxon>
        <taxon>Papilionoideae</taxon>
        <taxon>50 kb inversion clade</taxon>
        <taxon>NPAAA clade</taxon>
        <taxon>indigoferoid/millettioid clade</taxon>
        <taxon>Phaseoleae</taxon>
        <taxon>Glycine</taxon>
        <taxon>Glycine subgen. Soja</taxon>
    </lineage>
</organism>
<dbReference type="Gene3D" id="3.30.70.330">
    <property type="match status" value="2"/>
</dbReference>
<feature type="domain" description="WW" evidence="11">
    <location>
        <begin position="547"/>
        <end position="574"/>
    </location>
</feature>
<keyword evidence="6" id="KW-0287">Flowering</keyword>
<dbReference type="InterPro" id="IPR000504">
    <property type="entry name" value="RRM_dom"/>
</dbReference>
<dbReference type="InterPro" id="IPR012677">
    <property type="entry name" value="Nucleotide-bd_a/b_plait_sf"/>
</dbReference>
<dbReference type="CDD" id="cd00201">
    <property type="entry name" value="WW"/>
    <property type="match status" value="1"/>
</dbReference>
<feature type="compositionally biased region" description="Polar residues" evidence="10">
    <location>
        <begin position="409"/>
        <end position="423"/>
    </location>
</feature>
<feature type="region of interest" description="Disordered" evidence="10">
    <location>
        <begin position="572"/>
        <end position="612"/>
    </location>
</feature>
<dbReference type="InterPro" id="IPR001202">
    <property type="entry name" value="WW_dom"/>
</dbReference>